<dbReference type="EMBL" id="JAPUFD010000005">
    <property type="protein sequence ID" value="MDI1487504.1"/>
    <property type="molecule type" value="Genomic_DNA"/>
</dbReference>
<dbReference type="PANTHER" id="PTHR33112">
    <property type="entry name" value="DOMAIN PROTEIN, PUTATIVE-RELATED"/>
    <property type="match status" value="1"/>
</dbReference>
<dbReference type="PANTHER" id="PTHR33112:SF10">
    <property type="entry name" value="TOL"/>
    <property type="match status" value="1"/>
</dbReference>
<dbReference type="Pfam" id="PF06985">
    <property type="entry name" value="HET"/>
    <property type="match status" value="1"/>
</dbReference>
<dbReference type="Proteomes" id="UP001161017">
    <property type="component" value="Unassembled WGS sequence"/>
</dbReference>
<evidence type="ECO:0000259" key="1">
    <source>
        <dbReference type="Pfam" id="PF06985"/>
    </source>
</evidence>
<name>A0AA43QLG9_9LECA</name>
<evidence type="ECO:0000313" key="2">
    <source>
        <dbReference type="EMBL" id="MDI1487504.1"/>
    </source>
</evidence>
<comment type="caution">
    <text evidence="2">The sequence shown here is derived from an EMBL/GenBank/DDBJ whole genome shotgun (WGS) entry which is preliminary data.</text>
</comment>
<gene>
    <name evidence="2" type="ORF">OHK93_006774</name>
</gene>
<accession>A0AA43QLG9</accession>
<feature type="domain" description="Heterokaryon incompatibility" evidence="1">
    <location>
        <begin position="200"/>
        <end position="350"/>
    </location>
</feature>
<dbReference type="InterPro" id="IPR010730">
    <property type="entry name" value="HET"/>
</dbReference>
<sequence length="644" mass="72896">MESEGSDNDSLMQVDEAELIEEYDALEWHDKSCTAPVEKTNVHAASALCHACRDLLSGSKDFQTYYKHYYYLSSLRTAADRGCYLCSQARNKIDKETQNHQPLKVLRLIAEIYPTSEKSDDLDRIAIEGHQIERSSQSLANCVLANAWLSTCTTEHKKCNVLHTLQDWSPTRLINVRGVRSGDEKISLVQGKDRLSHLRYMTLSHCWGSQPFLKLTQSNLRQLQEYIPISKLPKTFQDAVMVTAIWFQCDYLWIDSLCIIQDSAEDWQNESAEMRHIYKSAWLNIAATGAKDSSYGLFFNRDPSLVSSGLALVDWEADMPKGACRFFSSDLWADGVSRAPVNRRAWVVQERVLARRNLHFGSQSLFFECHELEACETFPSGVPNYSNRLLDNGFKVVSKHDPGEDEAAIAPFLRSWQKISTKYMNCALTFASDKMIALSGVADEFRSVCNKPYVAGLFDNGFLIEQLMWQRTGGQQMSGQPATRSSVYRAPSWSWLSLDARISCPVMFESSQIEILQVKIDLINERNPTGPVRQGILSIRGQLKLIYLQATSGARKGFDVTDEVGARIGRMRVNFDTESDKEIQVYCMPVRMIPGDMLEGLLLLPSKRSHTELTRVAYFDSKDTGLIEHLAQTQAVETVDFKIV</sequence>
<evidence type="ECO:0000313" key="3">
    <source>
        <dbReference type="Proteomes" id="UP001161017"/>
    </source>
</evidence>
<dbReference type="AlphaFoldDB" id="A0AA43QLG9"/>
<protein>
    <recommendedName>
        <fullName evidence="1">Heterokaryon incompatibility domain-containing protein</fullName>
    </recommendedName>
</protein>
<keyword evidence="3" id="KW-1185">Reference proteome</keyword>
<reference evidence="2" key="1">
    <citation type="journal article" date="2023" name="Genome Biol. Evol.">
        <title>First Whole Genome Sequence and Flow Cytometry Genome Size Data for the Lichen-Forming Fungus Ramalina farinacea (Ascomycota).</title>
        <authorList>
            <person name="Llewellyn T."/>
            <person name="Mian S."/>
            <person name="Hill R."/>
            <person name="Leitch I.J."/>
            <person name="Gaya E."/>
        </authorList>
    </citation>
    <scope>NUCLEOTIDE SEQUENCE</scope>
    <source>
        <strain evidence="2">LIQ254RAFAR</strain>
    </source>
</reference>
<organism evidence="2 3">
    <name type="scientific">Ramalina farinacea</name>
    <dbReference type="NCBI Taxonomy" id="258253"/>
    <lineage>
        <taxon>Eukaryota</taxon>
        <taxon>Fungi</taxon>
        <taxon>Dikarya</taxon>
        <taxon>Ascomycota</taxon>
        <taxon>Pezizomycotina</taxon>
        <taxon>Lecanoromycetes</taxon>
        <taxon>OSLEUM clade</taxon>
        <taxon>Lecanoromycetidae</taxon>
        <taxon>Lecanorales</taxon>
        <taxon>Lecanorineae</taxon>
        <taxon>Ramalinaceae</taxon>
        <taxon>Ramalina</taxon>
    </lineage>
</organism>
<proteinExistence type="predicted"/>